<dbReference type="Gene3D" id="2.60.40.1180">
    <property type="entry name" value="Golgi alpha-mannosidase II"/>
    <property type="match status" value="1"/>
</dbReference>
<dbReference type="SUPFAM" id="SSF51011">
    <property type="entry name" value="Glycosyl hydrolase domain"/>
    <property type="match status" value="1"/>
</dbReference>
<evidence type="ECO:0000313" key="4">
    <source>
        <dbReference type="EMBL" id="MBC5997327.1"/>
    </source>
</evidence>
<dbReference type="InterPro" id="IPR013780">
    <property type="entry name" value="Glyco_hydro_b"/>
</dbReference>
<dbReference type="InterPro" id="IPR006047">
    <property type="entry name" value="GH13_cat_dom"/>
</dbReference>
<dbReference type="PANTHER" id="PTHR10357">
    <property type="entry name" value="ALPHA-AMYLASE FAMILY MEMBER"/>
    <property type="match status" value="1"/>
</dbReference>
<dbReference type="Gene3D" id="3.20.20.80">
    <property type="entry name" value="Glycosidases"/>
    <property type="match status" value="1"/>
</dbReference>
<dbReference type="PANTHER" id="PTHR10357:SF210">
    <property type="entry name" value="MALTODEXTRIN GLUCOSIDASE"/>
    <property type="match status" value="1"/>
</dbReference>
<sequence length="638" mass="74692">MRNLINYNSWDEKFKAPFGALNLKEEGIINVVSNKNYDVYNISMVILGENEDLSTFLYDKIELKEMQNIDNEKTFHCKIKPFEKTGLYFYYFEVDANIDGNVQKLFYGKSKEDGQAFEYSYEGVNKYQITVYDDVNVPTWYKEGILYHIFVDRFNNGNRNDKLSNPKKNTFMYANWDDDPMYIKDKNGDIIRWDFYGGNLKGIINKLGYLKKLGVSIIYLSPIFEASSNHKYDTGDYKNIDPMFGDEEIFAELIEKANARGISIILDGVFNHTGADSKYFNKYGNYDSLGAYQSKDSEYASWYNFKEFPNEYESWWGIKALPNVNELDPSYMDYIMYDEDSVIKKWTSMGVKGWRLDVADELPTKFIKELRKELKSVDKEAILAGEVWEDASNKISYNKRRNYLTGGQLDSVLGYPFRKNIVSFLKGECTSFELTNSYMEVKENYPNESFKANLNLLGTHDVKRIKTELDCDKDMVKLAVITQMTFEGIPYIYYGDEAGLEGNTDPDNRRTYPWKNEDEDMVEFYKNAISTRKKHLNLTYGDTKFLYTNNNDVFGYIRYDKNLEEEDLLILINRSENEQNITMDLDADTLEELPIKYIPKKYGELIEKEDGLFNKGLFNIQIKEKSFRIFTLKNNIEK</sequence>
<organism evidence="4 5">
    <name type="scientific">Romboutsia faecis</name>
    <dbReference type="NCBI Taxonomy" id="2764597"/>
    <lineage>
        <taxon>Bacteria</taxon>
        <taxon>Bacillati</taxon>
        <taxon>Bacillota</taxon>
        <taxon>Clostridia</taxon>
        <taxon>Peptostreptococcales</taxon>
        <taxon>Peptostreptococcaceae</taxon>
        <taxon>Romboutsia</taxon>
    </lineage>
</organism>
<dbReference type="Pfam" id="PF00128">
    <property type="entry name" value="Alpha-amylase"/>
    <property type="match status" value="1"/>
</dbReference>
<name>A0ABR7JRC3_9FIRM</name>
<dbReference type="InterPro" id="IPR017853">
    <property type="entry name" value="GH"/>
</dbReference>
<accession>A0ABR7JRC3</accession>
<dbReference type="RefSeq" id="WP_153924990.1">
    <property type="nucleotide sequence ID" value="NZ_JACRWE010000004.1"/>
</dbReference>
<feature type="domain" description="Glycosyl hydrolase family 13 catalytic" evidence="3">
    <location>
        <begin position="148"/>
        <end position="532"/>
    </location>
</feature>
<keyword evidence="2" id="KW-0326">Glycosidase</keyword>
<keyword evidence="1 4" id="KW-0378">Hydrolase</keyword>
<comment type="caution">
    <text evidence="4">The sequence shown here is derived from an EMBL/GenBank/DDBJ whole genome shotgun (WGS) entry which is preliminary data.</text>
</comment>
<evidence type="ECO:0000256" key="2">
    <source>
        <dbReference type="ARBA" id="ARBA00023295"/>
    </source>
</evidence>
<dbReference type="EMBL" id="JACRWE010000004">
    <property type="protein sequence ID" value="MBC5997327.1"/>
    <property type="molecule type" value="Genomic_DNA"/>
</dbReference>
<dbReference type="Proteomes" id="UP000609849">
    <property type="component" value="Unassembled WGS sequence"/>
</dbReference>
<evidence type="ECO:0000259" key="3">
    <source>
        <dbReference type="SMART" id="SM00642"/>
    </source>
</evidence>
<dbReference type="Gene3D" id="3.90.400.10">
    <property type="entry name" value="Oligo-1,6-glucosidase, Domain 2"/>
    <property type="match status" value="1"/>
</dbReference>
<reference evidence="4 5" key="1">
    <citation type="submission" date="2020-08" db="EMBL/GenBank/DDBJ databases">
        <authorList>
            <person name="Liu C."/>
            <person name="Sun Q."/>
        </authorList>
    </citation>
    <scope>NUCLEOTIDE SEQUENCE [LARGE SCALE GENOMIC DNA]</scope>
    <source>
        <strain evidence="4 5">NSJ-18</strain>
    </source>
</reference>
<dbReference type="SUPFAM" id="SSF51445">
    <property type="entry name" value="(Trans)glycosidases"/>
    <property type="match status" value="1"/>
</dbReference>
<keyword evidence="5" id="KW-1185">Reference proteome</keyword>
<evidence type="ECO:0000256" key="1">
    <source>
        <dbReference type="ARBA" id="ARBA00022801"/>
    </source>
</evidence>
<gene>
    <name evidence="4" type="ORF">H8923_11175</name>
</gene>
<dbReference type="GO" id="GO:0016787">
    <property type="term" value="F:hydrolase activity"/>
    <property type="evidence" value="ECO:0007669"/>
    <property type="project" value="UniProtKB-KW"/>
</dbReference>
<protein>
    <submittedName>
        <fullName evidence="4">Glycoside hydrolase family 13 protein</fullName>
    </submittedName>
</protein>
<proteinExistence type="predicted"/>
<evidence type="ECO:0000313" key="5">
    <source>
        <dbReference type="Proteomes" id="UP000609849"/>
    </source>
</evidence>
<dbReference type="InterPro" id="IPR045857">
    <property type="entry name" value="O16G_dom_2"/>
</dbReference>
<dbReference type="SMART" id="SM00642">
    <property type="entry name" value="Aamy"/>
    <property type="match status" value="1"/>
</dbReference>
<dbReference type="CDD" id="cd11338">
    <property type="entry name" value="AmyAc_CMD"/>
    <property type="match status" value="1"/>
</dbReference>